<proteinExistence type="predicted"/>
<feature type="transmembrane region" description="Helical" evidence="1">
    <location>
        <begin position="84"/>
        <end position="105"/>
    </location>
</feature>
<organism evidence="2 3">
    <name type="scientific">Polysphondylium violaceum</name>
    <dbReference type="NCBI Taxonomy" id="133409"/>
    <lineage>
        <taxon>Eukaryota</taxon>
        <taxon>Amoebozoa</taxon>
        <taxon>Evosea</taxon>
        <taxon>Eumycetozoa</taxon>
        <taxon>Dictyostelia</taxon>
        <taxon>Dictyosteliales</taxon>
        <taxon>Dictyosteliaceae</taxon>
        <taxon>Polysphondylium</taxon>
    </lineage>
</organism>
<accession>A0A8J4PTK1</accession>
<name>A0A8J4PTK1_9MYCE</name>
<feature type="transmembrane region" description="Helical" evidence="1">
    <location>
        <begin position="150"/>
        <end position="173"/>
    </location>
</feature>
<comment type="caution">
    <text evidence="2">The sequence shown here is derived from an EMBL/GenBank/DDBJ whole genome shotgun (WGS) entry which is preliminary data.</text>
</comment>
<dbReference type="Proteomes" id="UP000695562">
    <property type="component" value="Unassembled WGS sequence"/>
</dbReference>
<keyword evidence="3" id="KW-1185">Reference proteome</keyword>
<feature type="transmembrane region" description="Helical" evidence="1">
    <location>
        <begin position="55"/>
        <end position="72"/>
    </location>
</feature>
<feature type="transmembrane region" description="Helical" evidence="1">
    <location>
        <begin position="12"/>
        <end position="43"/>
    </location>
</feature>
<keyword evidence="1" id="KW-0472">Membrane</keyword>
<evidence type="ECO:0000313" key="3">
    <source>
        <dbReference type="Proteomes" id="UP000695562"/>
    </source>
</evidence>
<reference evidence="2" key="1">
    <citation type="submission" date="2020-01" db="EMBL/GenBank/DDBJ databases">
        <title>Development of genomics and gene disruption for Polysphondylium violaceum indicates a role for the polyketide synthase stlB in stalk morphogenesis.</title>
        <authorList>
            <person name="Narita B."/>
            <person name="Kawabe Y."/>
            <person name="Kin K."/>
            <person name="Saito T."/>
            <person name="Gibbs R."/>
            <person name="Kuspa A."/>
            <person name="Muzny D."/>
            <person name="Queller D."/>
            <person name="Richards S."/>
            <person name="Strassman J."/>
            <person name="Sucgang R."/>
            <person name="Worley K."/>
            <person name="Schaap P."/>
        </authorList>
    </citation>
    <scope>NUCLEOTIDE SEQUENCE</scope>
    <source>
        <strain evidence="2">QSvi11</strain>
    </source>
</reference>
<evidence type="ECO:0000256" key="1">
    <source>
        <dbReference type="SAM" id="Phobius"/>
    </source>
</evidence>
<keyword evidence="1" id="KW-1133">Transmembrane helix</keyword>
<protein>
    <submittedName>
        <fullName evidence="2">Uncharacterized protein</fullName>
    </submittedName>
</protein>
<dbReference type="AlphaFoldDB" id="A0A8J4PTK1"/>
<evidence type="ECO:0000313" key="2">
    <source>
        <dbReference type="EMBL" id="KAF2074418.1"/>
    </source>
</evidence>
<keyword evidence="1" id="KW-0812">Transmembrane</keyword>
<sequence>MRWKESIIDDQFSFLYSIGSFIFLFLVQLAGLGVIAYGLFYFFDYNHTNDYRLPLLWAAAVFSTIACIFISVSSFTSHIHFLKFGILIMICTFLYMEFTIGLLIWSRDSDIKKLKYCRLPVEESTCVPVWNQPFCGVHIQEQCNRTQHGFFLILAGQITISAVHIFYLIFSVLQVVSLDRKSKYVLIN</sequence>
<dbReference type="OrthoDB" id="20572at2759"/>
<dbReference type="EMBL" id="AJWJ01000148">
    <property type="protein sequence ID" value="KAF2074418.1"/>
    <property type="molecule type" value="Genomic_DNA"/>
</dbReference>
<gene>
    <name evidence="2" type="ORF">CYY_004274</name>
</gene>